<dbReference type="InParanoid" id="H2ZLZ1"/>
<evidence type="ECO:0000313" key="2">
    <source>
        <dbReference type="Proteomes" id="UP000007875"/>
    </source>
</evidence>
<keyword evidence="2" id="KW-1185">Reference proteome</keyword>
<dbReference type="Proteomes" id="UP000007875">
    <property type="component" value="Unassembled WGS sequence"/>
</dbReference>
<name>H2ZLZ1_CIOSA</name>
<organism evidence="1 2">
    <name type="scientific">Ciona savignyi</name>
    <name type="common">Pacific transparent sea squirt</name>
    <dbReference type="NCBI Taxonomy" id="51511"/>
    <lineage>
        <taxon>Eukaryota</taxon>
        <taxon>Metazoa</taxon>
        <taxon>Chordata</taxon>
        <taxon>Tunicata</taxon>
        <taxon>Ascidiacea</taxon>
        <taxon>Phlebobranchia</taxon>
        <taxon>Cionidae</taxon>
        <taxon>Ciona</taxon>
    </lineage>
</organism>
<dbReference type="AlphaFoldDB" id="H2ZLZ1"/>
<evidence type="ECO:0000313" key="1">
    <source>
        <dbReference type="Ensembl" id="ENSCSAVP00000018607.1"/>
    </source>
</evidence>
<dbReference type="Ensembl" id="ENSCSAVT00000018809.1">
    <property type="protein sequence ID" value="ENSCSAVP00000018607.1"/>
    <property type="gene ID" value="ENSCSAVG00000010937.1"/>
</dbReference>
<protein>
    <submittedName>
        <fullName evidence="1">Uncharacterized protein</fullName>
    </submittedName>
</protein>
<reference evidence="1" key="3">
    <citation type="submission" date="2025-09" db="UniProtKB">
        <authorList>
            <consortium name="Ensembl"/>
        </authorList>
    </citation>
    <scope>IDENTIFICATION</scope>
</reference>
<dbReference type="GeneTree" id="ENSGT00710000107843"/>
<sequence>MTLTLPTTEQHQVINQQQLLQQQLSQQQPQQQLQQAQANIQTHQQQQQNNLQPQQQQQQRQQVIPQQTMVLIEPHSTPYHVCKYCNKQFSTRCEPIGLTNPGLPNGQTVA</sequence>
<accession>H2ZLZ1</accession>
<proteinExistence type="predicted"/>
<dbReference type="HOGENOM" id="CLU_2176661_0_0_1"/>
<reference evidence="2" key="1">
    <citation type="submission" date="2003-08" db="EMBL/GenBank/DDBJ databases">
        <authorList>
            <person name="Birren B."/>
            <person name="Nusbaum C."/>
            <person name="Abebe A."/>
            <person name="Abouelleil A."/>
            <person name="Adekoya E."/>
            <person name="Ait-zahra M."/>
            <person name="Allen N."/>
            <person name="Allen T."/>
            <person name="An P."/>
            <person name="Anderson M."/>
            <person name="Anderson S."/>
            <person name="Arachchi H."/>
            <person name="Armbruster J."/>
            <person name="Bachantsang P."/>
            <person name="Baldwin J."/>
            <person name="Barry A."/>
            <person name="Bayul T."/>
            <person name="Blitshsteyn B."/>
            <person name="Bloom T."/>
            <person name="Blye J."/>
            <person name="Boguslavskiy L."/>
            <person name="Borowsky M."/>
            <person name="Boukhgalter B."/>
            <person name="Brunache A."/>
            <person name="Butler J."/>
            <person name="Calixte N."/>
            <person name="Calvo S."/>
            <person name="Camarata J."/>
            <person name="Campo K."/>
            <person name="Chang J."/>
            <person name="Cheshatsang Y."/>
            <person name="Citroen M."/>
            <person name="Collymore A."/>
            <person name="Considine T."/>
            <person name="Cook A."/>
            <person name="Cooke P."/>
            <person name="Corum B."/>
            <person name="Cuomo C."/>
            <person name="David R."/>
            <person name="Dawoe T."/>
            <person name="Degray S."/>
            <person name="Dodge S."/>
            <person name="Dooley K."/>
            <person name="Dorje P."/>
            <person name="Dorjee K."/>
            <person name="Dorris L."/>
            <person name="Duffey N."/>
            <person name="Dupes A."/>
            <person name="Elkins T."/>
            <person name="Engels R."/>
            <person name="Erickson J."/>
            <person name="Farina A."/>
            <person name="Faro S."/>
            <person name="Ferreira P."/>
            <person name="Fischer H."/>
            <person name="Fitzgerald M."/>
            <person name="Foley K."/>
            <person name="Gage D."/>
            <person name="Galagan J."/>
            <person name="Gearin G."/>
            <person name="Gnerre S."/>
            <person name="Gnirke A."/>
            <person name="Goyette A."/>
            <person name="Graham J."/>
            <person name="Grandbois E."/>
            <person name="Gyaltsen K."/>
            <person name="Hafez N."/>
            <person name="Hagopian D."/>
            <person name="Hagos B."/>
            <person name="Hall J."/>
            <person name="Hatcher B."/>
            <person name="Heller A."/>
            <person name="Higgins H."/>
            <person name="Honan T."/>
            <person name="Horn A."/>
            <person name="Houde N."/>
            <person name="Hughes L."/>
            <person name="Hulme W."/>
            <person name="Husby E."/>
            <person name="Iliev I."/>
            <person name="Jaffe D."/>
            <person name="Jones C."/>
            <person name="Kamal M."/>
            <person name="Kamat A."/>
            <person name="Kamvysselis M."/>
            <person name="Karlsson E."/>
            <person name="Kells C."/>
            <person name="Kieu A."/>
            <person name="Kisner P."/>
            <person name="Kodira C."/>
            <person name="Kulbokas E."/>
            <person name="Labutti K."/>
            <person name="Lama D."/>
            <person name="Landers T."/>
            <person name="Leger J."/>
            <person name="Levine S."/>
            <person name="Lewis D."/>
            <person name="Lewis T."/>
            <person name="Lindblad-toh K."/>
            <person name="Liu X."/>
            <person name="Lokyitsang T."/>
            <person name="Lokyitsang Y."/>
            <person name="Lucien O."/>
            <person name="Lui A."/>
            <person name="Ma L.J."/>
            <person name="Mabbitt R."/>
            <person name="Macdonald J."/>
            <person name="Maclean C."/>
            <person name="Major J."/>
            <person name="Manning J."/>
            <person name="Marabella R."/>
            <person name="Maru K."/>
            <person name="Matthews C."/>
            <person name="Mauceli E."/>
            <person name="Mccarthy M."/>
            <person name="Mcdonough S."/>
            <person name="Mcghee T."/>
            <person name="Meldrim J."/>
            <person name="Meneus L."/>
            <person name="Mesirov J."/>
            <person name="Mihalev A."/>
            <person name="Mihova T."/>
            <person name="Mikkelsen T."/>
            <person name="Mlenga V."/>
            <person name="Moru K."/>
            <person name="Mozes J."/>
            <person name="Mulrain L."/>
            <person name="Munson G."/>
            <person name="Naylor J."/>
            <person name="Newes C."/>
            <person name="Nguyen C."/>
            <person name="Nguyen N."/>
            <person name="Nguyen T."/>
            <person name="Nicol R."/>
            <person name="Nielsen C."/>
            <person name="Nizzari M."/>
            <person name="Norbu C."/>
            <person name="Norbu N."/>
            <person name="O'donnell P."/>
            <person name="Okoawo O."/>
            <person name="O'leary S."/>
            <person name="Omotosho B."/>
            <person name="O'neill K."/>
            <person name="Osman S."/>
            <person name="Parker S."/>
            <person name="Perrin D."/>
            <person name="Phunkhang P."/>
            <person name="Piqani B."/>
            <person name="Purcell S."/>
            <person name="Rachupka T."/>
            <person name="Ramasamy U."/>
            <person name="Rameau R."/>
            <person name="Ray V."/>
            <person name="Raymond C."/>
            <person name="Retta R."/>
            <person name="Richardson S."/>
            <person name="Rise C."/>
            <person name="Rodriguez J."/>
            <person name="Rogers J."/>
            <person name="Rogov P."/>
            <person name="Rutman M."/>
            <person name="Schupbach R."/>
            <person name="Seaman C."/>
            <person name="Settipalli S."/>
            <person name="Sharpe T."/>
            <person name="Sheridan J."/>
            <person name="Sherpa N."/>
            <person name="Shi J."/>
            <person name="Smirnov S."/>
            <person name="Smith C."/>
            <person name="Sougnez C."/>
            <person name="Spencer B."/>
            <person name="Stalker J."/>
            <person name="Stange-thomann N."/>
            <person name="Stavropoulos S."/>
            <person name="Stetson K."/>
            <person name="Stone C."/>
            <person name="Stone S."/>
            <person name="Stubbs M."/>
            <person name="Talamas J."/>
            <person name="Tchuinga P."/>
            <person name="Tenzing P."/>
            <person name="Tesfaye S."/>
            <person name="Theodore J."/>
            <person name="Thoulutsang Y."/>
            <person name="Topham K."/>
            <person name="Towey S."/>
            <person name="Tsamla T."/>
            <person name="Tsomo N."/>
            <person name="Vallee D."/>
            <person name="Vassiliev H."/>
            <person name="Venkataraman V."/>
            <person name="Vinson J."/>
            <person name="Vo A."/>
            <person name="Wade C."/>
            <person name="Wang S."/>
            <person name="Wangchuk T."/>
            <person name="Wangdi T."/>
            <person name="Whittaker C."/>
            <person name="Wilkinson J."/>
            <person name="Wu Y."/>
            <person name="Wyman D."/>
            <person name="Yadav S."/>
            <person name="Yang S."/>
            <person name="Yang X."/>
            <person name="Yeager S."/>
            <person name="Yee E."/>
            <person name="Young G."/>
            <person name="Zainoun J."/>
            <person name="Zembeck L."/>
            <person name="Zimmer A."/>
            <person name="Zody M."/>
            <person name="Lander E."/>
        </authorList>
    </citation>
    <scope>NUCLEOTIDE SEQUENCE [LARGE SCALE GENOMIC DNA]</scope>
</reference>
<reference evidence="1" key="2">
    <citation type="submission" date="2025-08" db="UniProtKB">
        <authorList>
            <consortium name="Ensembl"/>
        </authorList>
    </citation>
    <scope>IDENTIFICATION</scope>
</reference>